<evidence type="ECO:0000313" key="1">
    <source>
        <dbReference type="EMBL" id="CAM76127.1"/>
    </source>
</evidence>
<gene>
    <name evidence="1" type="ORF">MGR_3279</name>
</gene>
<organism evidence="1">
    <name type="scientific">Magnetospirillum gryphiswaldense</name>
    <dbReference type="NCBI Taxonomy" id="55518"/>
    <lineage>
        <taxon>Bacteria</taxon>
        <taxon>Pseudomonadati</taxon>
        <taxon>Pseudomonadota</taxon>
        <taxon>Alphaproteobacteria</taxon>
        <taxon>Rhodospirillales</taxon>
        <taxon>Rhodospirillaceae</taxon>
        <taxon>Magnetospirillum</taxon>
    </lineage>
</organism>
<reference evidence="1" key="1">
    <citation type="journal article" date="2007" name="J. Bacteriol.">
        <title>Comparative genome analysis of four magnetotactic bacteria reveals a complex set of group-specific genes implicated in magnetosome biomineralization and function.</title>
        <authorList>
            <person name="Richter M."/>
            <person name="Kube M."/>
            <person name="Bazylinski D.A."/>
            <person name="Lombardot T."/>
            <person name="Gloeckner F.O."/>
            <person name="Reinhardt R."/>
            <person name="Schueler D."/>
        </authorList>
    </citation>
    <scope>NUCLEOTIDE SEQUENCE</scope>
    <source>
        <strain evidence="1">MSR-1</strain>
    </source>
</reference>
<proteinExistence type="predicted"/>
<accession>A4TZS0</accession>
<dbReference type="AlphaFoldDB" id="A4TZS0"/>
<name>A4TZS0_9PROT</name>
<sequence length="33" mass="3754">MRVALWDKFGQPDIVPMQGWQMHGLWAKNAGGK</sequence>
<dbReference type="EMBL" id="CU459003">
    <property type="protein sequence ID" value="CAM76127.1"/>
    <property type="molecule type" value="Genomic_DNA"/>
</dbReference>
<protein>
    <submittedName>
        <fullName evidence="1">Uncharacterized protein</fullName>
    </submittedName>
</protein>